<organism evidence="3 4">
    <name type="scientific">Bryocella elongata</name>
    <dbReference type="NCBI Taxonomy" id="863522"/>
    <lineage>
        <taxon>Bacteria</taxon>
        <taxon>Pseudomonadati</taxon>
        <taxon>Acidobacteriota</taxon>
        <taxon>Terriglobia</taxon>
        <taxon>Terriglobales</taxon>
        <taxon>Acidobacteriaceae</taxon>
        <taxon>Bryocella</taxon>
    </lineage>
</organism>
<dbReference type="GO" id="GO:1901135">
    <property type="term" value="P:carbohydrate derivative metabolic process"/>
    <property type="evidence" value="ECO:0007669"/>
    <property type="project" value="InterPro"/>
</dbReference>
<evidence type="ECO:0000259" key="2">
    <source>
        <dbReference type="PROSITE" id="PS51464"/>
    </source>
</evidence>
<name>A0A1H5UGF5_9BACT</name>
<dbReference type="RefSeq" id="WP_103931835.1">
    <property type="nucleotide sequence ID" value="NZ_FNVA01000001.1"/>
</dbReference>
<dbReference type="PROSITE" id="PS51464">
    <property type="entry name" value="SIS"/>
    <property type="match status" value="2"/>
</dbReference>
<gene>
    <name evidence="3" type="ORF">SAMN05421819_0987</name>
</gene>
<keyword evidence="4" id="KW-1185">Reference proteome</keyword>
<dbReference type="PANTHER" id="PTHR10937">
    <property type="entry name" value="GLUCOSAMINE--FRUCTOSE-6-PHOSPHATE AMINOTRANSFERASE, ISOMERIZING"/>
    <property type="match status" value="1"/>
</dbReference>
<keyword evidence="3" id="KW-0032">Aminotransferase</keyword>
<reference evidence="3 4" key="1">
    <citation type="submission" date="2016-10" db="EMBL/GenBank/DDBJ databases">
        <authorList>
            <person name="de Groot N.N."/>
        </authorList>
    </citation>
    <scope>NUCLEOTIDE SEQUENCE [LARGE SCALE GENOMIC DNA]</scope>
    <source>
        <strain evidence="3 4">DSM 22489</strain>
    </source>
</reference>
<dbReference type="EMBL" id="FNVA01000001">
    <property type="protein sequence ID" value="SEF73357.1"/>
    <property type="molecule type" value="Genomic_DNA"/>
</dbReference>
<dbReference type="InterPro" id="IPR035490">
    <property type="entry name" value="GlmS/FrlB_SIS"/>
</dbReference>
<dbReference type="GO" id="GO:0097367">
    <property type="term" value="F:carbohydrate derivative binding"/>
    <property type="evidence" value="ECO:0007669"/>
    <property type="project" value="InterPro"/>
</dbReference>
<evidence type="ECO:0000256" key="1">
    <source>
        <dbReference type="ARBA" id="ARBA00022737"/>
    </source>
</evidence>
<sequence length="348" mass="38143">MQQAPKTLREILNQPAVWERSLAELEQMDLSALTAGHSPLQVEWVFIGCGTSYYLAQAAAASFTVLLQQPTRALPASEILLQPQLSFPRGARRYFPVLISRSGHTSEVLKVAEYLKQEGVEFLAVTCDGRELAEMTPRVLRLPVDESSTVMTSSFTSMLLGLQYMAAWFAKDGAFLAALNALPEALEKLLKRYVPAVQAFAQRRFDDFVFLGQGPLFAIACETALKVMESSSSYAQYFHTLEFRHGPKSVASPATLIGGLLSESGYATEEPVLLEMKKLGAAIYAVTNSASPQLRETADLLIELDVPVPELARTVLFVVWGQLLGSYHGLSKGLDPDNPTNLTRVVTL</sequence>
<accession>A0A1H5UGF5</accession>
<feature type="domain" description="SIS" evidence="2">
    <location>
        <begin position="29"/>
        <end position="184"/>
    </location>
</feature>
<proteinExistence type="predicted"/>
<dbReference type="SUPFAM" id="SSF53697">
    <property type="entry name" value="SIS domain"/>
    <property type="match status" value="1"/>
</dbReference>
<dbReference type="InterPro" id="IPR046348">
    <property type="entry name" value="SIS_dom_sf"/>
</dbReference>
<dbReference type="AlphaFoldDB" id="A0A1H5UGF5"/>
<dbReference type="OrthoDB" id="9779207at2"/>
<dbReference type="Pfam" id="PF01380">
    <property type="entry name" value="SIS"/>
    <property type="match status" value="1"/>
</dbReference>
<dbReference type="CDD" id="cd05008">
    <property type="entry name" value="SIS_GlmS_GlmD_1"/>
    <property type="match status" value="1"/>
</dbReference>
<dbReference type="GO" id="GO:0008483">
    <property type="term" value="F:transaminase activity"/>
    <property type="evidence" value="ECO:0007669"/>
    <property type="project" value="UniProtKB-KW"/>
</dbReference>
<dbReference type="CDD" id="cd05009">
    <property type="entry name" value="SIS_GlmS_GlmD_2"/>
    <property type="match status" value="1"/>
</dbReference>
<keyword evidence="3" id="KW-0808">Transferase</keyword>
<feature type="domain" description="SIS" evidence="2">
    <location>
        <begin position="196"/>
        <end position="339"/>
    </location>
</feature>
<dbReference type="Gene3D" id="3.40.50.10490">
    <property type="entry name" value="Glucose-6-phosphate isomerase like protein, domain 1"/>
    <property type="match status" value="2"/>
</dbReference>
<evidence type="ECO:0000313" key="4">
    <source>
        <dbReference type="Proteomes" id="UP000236728"/>
    </source>
</evidence>
<protein>
    <submittedName>
        <fullName evidence="3">Glucosamine--fructose-6-phosphate aminotransferase (Isomerizing)</fullName>
    </submittedName>
</protein>
<evidence type="ECO:0000313" key="3">
    <source>
        <dbReference type="EMBL" id="SEF73357.1"/>
    </source>
</evidence>
<dbReference type="PANTHER" id="PTHR10937:SF4">
    <property type="entry name" value="GLUCOSAMINE-6-PHOSPHATE DEAMINASE"/>
    <property type="match status" value="1"/>
</dbReference>
<dbReference type="InterPro" id="IPR001347">
    <property type="entry name" value="SIS_dom"/>
</dbReference>
<dbReference type="InterPro" id="IPR035466">
    <property type="entry name" value="GlmS/AgaS_SIS"/>
</dbReference>
<dbReference type="Proteomes" id="UP000236728">
    <property type="component" value="Unassembled WGS sequence"/>
</dbReference>
<keyword evidence="1" id="KW-0677">Repeat</keyword>